<evidence type="ECO:0000313" key="3">
    <source>
        <dbReference type="Proteomes" id="UP000275076"/>
    </source>
</evidence>
<dbReference type="AlphaFoldDB" id="A0A428MWL2"/>
<feature type="domain" description="N-acetyltransferase" evidence="1">
    <location>
        <begin position="3"/>
        <end position="148"/>
    </location>
</feature>
<dbReference type="SUPFAM" id="SSF55729">
    <property type="entry name" value="Acyl-CoA N-acyltransferases (Nat)"/>
    <property type="match status" value="1"/>
</dbReference>
<dbReference type="OrthoDB" id="9775804at2"/>
<keyword evidence="2" id="KW-0808">Transferase</keyword>
<dbReference type="Gene3D" id="3.40.630.30">
    <property type="match status" value="1"/>
</dbReference>
<evidence type="ECO:0000259" key="1">
    <source>
        <dbReference type="PROSITE" id="PS51186"/>
    </source>
</evidence>
<proteinExistence type="predicted"/>
<dbReference type="Proteomes" id="UP000275076">
    <property type="component" value="Unassembled WGS sequence"/>
</dbReference>
<dbReference type="CDD" id="cd04301">
    <property type="entry name" value="NAT_SF"/>
    <property type="match status" value="1"/>
</dbReference>
<reference evidence="2 3" key="1">
    <citation type="submission" date="2018-10" db="EMBL/GenBank/DDBJ databases">
        <title>Draft genome sequence of Bacillus salarius IM0101, isolated from a hypersaline soil in Inner Mongolia, China.</title>
        <authorList>
            <person name="Yamprayoonswat W."/>
            <person name="Boonvisut S."/>
            <person name="Jumpathong W."/>
            <person name="Sittihan S."/>
            <person name="Ruangsuj P."/>
            <person name="Wanthongcharoen S."/>
            <person name="Thongpramul N."/>
            <person name="Pimmason S."/>
            <person name="Yu B."/>
            <person name="Yasawong M."/>
        </authorList>
    </citation>
    <scope>NUCLEOTIDE SEQUENCE [LARGE SCALE GENOMIC DNA]</scope>
    <source>
        <strain evidence="2 3">IM0101</strain>
    </source>
</reference>
<dbReference type="InterPro" id="IPR016181">
    <property type="entry name" value="Acyl_CoA_acyltransferase"/>
</dbReference>
<dbReference type="EMBL" id="RBVX01000035">
    <property type="protein sequence ID" value="RSL30550.1"/>
    <property type="molecule type" value="Genomic_DNA"/>
</dbReference>
<accession>A0A428MWL2</accession>
<gene>
    <name evidence="2" type="ORF">D7Z54_25280</name>
</gene>
<dbReference type="Pfam" id="PF00583">
    <property type="entry name" value="Acetyltransf_1"/>
    <property type="match status" value="1"/>
</dbReference>
<dbReference type="InterPro" id="IPR000182">
    <property type="entry name" value="GNAT_dom"/>
</dbReference>
<name>A0A428MWL2_9BACI</name>
<sequence>MEDSVKSISKDDLKSCTNLYIKVFNSEPWIENWSYEVAQERLEDLFHTPKFLGYTLYSDNHLVGFIAGNQKKTPRGAVFYIAEFCIDSEIQGKGYGSKLLESLEDELINRNVSSVYLLTSNEGLAERFYMKKKYSVNENRIVMKKNLC</sequence>
<evidence type="ECO:0000313" key="2">
    <source>
        <dbReference type="EMBL" id="RSL30550.1"/>
    </source>
</evidence>
<dbReference type="PROSITE" id="PS51186">
    <property type="entry name" value="GNAT"/>
    <property type="match status" value="1"/>
</dbReference>
<dbReference type="GO" id="GO:0016747">
    <property type="term" value="F:acyltransferase activity, transferring groups other than amino-acyl groups"/>
    <property type="evidence" value="ECO:0007669"/>
    <property type="project" value="InterPro"/>
</dbReference>
<dbReference type="RefSeq" id="WP_125560334.1">
    <property type="nucleotide sequence ID" value="NZ_RBVX01000035.1"/>
</dbReference>
<organism evidence="2 3">
    <name type="scientific">Salibacterium salarium</name>
    <dbReference type="NCBI Taxonomy" id="284579"/>
    <lineage>
        <taxon>Bacteria</taxon>
        <taxon>Bacillati</taxon>
        <taxon>Bacillota</taxon>
        <taxon>Bacilli</taxon>
        <taxon>Bacillales</taxon>
        <taxon>Bacillaceae</taxon>
    </lineage>
</organism>
<keyword evidence="3" id="KW-1185">Reference proteome</keyword>
<comment type="caution">
    <text evidence="2">The sequence shown here is derived from an EMBL/GenBank/DDBJ whole genome shotgun (WGS) entry which is preliminary data.</text>
</comment>
<protein>
    <submittedName>
        <fullName evidence="2">GNAT family N-acetyltransferase</fullName>
    </submittedName>
</protein>